<dbReference type="Proteomes" id="UP000269015">
    <property type="component" value="Chromosome"/>
</dbReference>
<reference evidence="3 4" key="1">
    <citation type="submission" date="2018-11" db="EMBL/GenBank/DDBJ databases">
        <title>Proposal to divide the Flavobacteriaceae and reorganize its genera based on Amino Acid Identity values calculated from whole genome sequences.</title>
        <authorList>
            <person name="Nicholson A.C."/>
            <person name="Gulvik C.A."/>
            <person name="Whitney A.M."/>
            <person name="Humrighouse B.W."/>
            <person name="Bell M."/>
            <person name="Holmes B."/>
            <person name="Steigerwalt A.G."/>
            <person name="Villarma A."/>
            <person name="Sheth M."/>
            <person name="Batra D."/>
            <person name="Pryor J."/>
            <person name="Bernardet J.-F."/>
            <person name="Hugo C."/>
            <person name="Kampfer P."/>
            <person name="Newman J."/>
            <person name="McQuiston J.R."/>
        </authorList>
    </citation>
    <scope>NUCLEOTIDE SEQUENCE [LARGE SCALE GENOMIC DNA]</scope>
    <source>
        <strain evidence="3 4">H5559</strain>
    </source>
</reference>
<dbReference type="RefSeq" id="WP_061084421.1">
    <property type="nucleotide sequence ID" value="NZ_CP022058.2"/>
</dbReference>
<gene>
    <name evidence="3" type="ORF">EG352_00655</name>
</gene>
<protein>
    <submittedName>
        <fullName evidence="3">Agmatine deiminase family protein</fullName>
    </submittedName>
</protein>
<evidence type="ECO:0000313" key="3">
    <source>
        <dbReference type="EMBL" id="AZB16397.1"/>
    </source>
</evidence>
<feature type="chain" id="PRO_5041909301" evidence="2">
    <location>
        <begin position="25"/>
        <end position="375"/>
    </location>
</feature>
<accession>A0AAD0YSV2</accession>
<keyword evidence="2" id="KW-0732">Signal</keyword>
<sequence length="375" mass="41976">MQKKKILFSLLPALLLSCSQGDISDPSGNPNPTPGSVVYTMPEESAPHEGTWLQWPHEYQYGTTYRNRLDPTWVAMTKELVQSEKVHIIAYDRYEKDRITDLLNNAGVSLNNIDFKLYETDDFWVRDNGPIYVKDQSGKLFIQDWGFNGWGNKAAFNHCNAIPSKIATATNTPKIDLNSVMINEGGSVEIDGDGVLMACKSSVLNNNRNPGMTQQQAEAIFTKNLGVTKFIWLDGKAGLDITDMHIDGFARFANSSTIITMNPDNLAYWQVPDADIDRLYSATRKNGAPYQLVKIPLTQKDVITTYGKNVGKASYINYYIANNRVLVPNYNDPNDAMANQMIQNLYPDKKVVGIDCRNLFANGGMVHCVTQQQPK</sequence>
<dbReference type="PANTHER" id="PTHR31377">
    <property type="entry name" value="AGMATINE DEIMINASE-RELATED"/>
    <property type="match status" value="1"/>
</dbReference>
<dbReference type="GO" id="GO:0004668">
    <property type="term" value="F:protein-arginine deiminase activity"/>
    <property type="evidence" value="ECO:0007669"/>
    <property type="project" value="InterPro"/>
</dbReference>
<evidence type="ECO:0000313" key="4">
    <source>
        <dbReference type="Proteomes" id="UP000269015"/>
    </source>
</evidence>
<evidence type="ECO:0000256" key="1">
    <source>
        <dbReference type="ARBA" id="ARBA00022801"/>
    </source>
</evidence>
<evidence type="ECO:0000256" key="2">
    <source>
        <dbReference type="SAM" id="SignalP"/>
    </source>
</evidence>
<dbReference type="KEGG" id="cio:CEQ15_03510"/>
<dbReference type="AlphaFoldDB" id="A0AAD0YSV2"/>
<organism evidence="3 4">
    <name type="scientific">Chryseobacterium indologenes</name>
    <name type="common">Flavobacterium indologenes</name>
    <dbReference type="NCBI Taxonomy" id="253"/>
    <lineage>
        <taxon>Bacteria</taxon>
        <taxon>Pseudomonadati</taxon>
        <taxon>Bacteroidota</taxon>
        <taxon>Flavobacteriia</taxon>
        <taxon>Flavobacteriales</taxon>
        <taxon>Weeksellaceae</taxon>
        <taxon>Chryseobacterium group</taxon>
        <taxon>Chryseobacterium</taxon>
    </lineage>
</organism>
<name>A0AAD0YSV2_CHRID</name>
<dbReference type="Pfam" id="PF04371">
    <property type="entry name" value="PAD_porph"/>
    <property type="match status" value="1"/>
</dbReference>
<keyword evidence="1" id="KW-0378">Hydrolase</keyword>
<dbReference type="Gene3D" id="3.75.10.10">
    <property type="entry name" value="L-arginine/glycine Amidinotransferase, Chain A"/>
    <property type="match status" value="1"/>
</dbReference>
<dbReference type="GO" id="GO:0009446">
    <property type="term" value="P:putrescine biosynthetic process"/>
    <property type="evidence" value="ECO:0007669"/>
    <property type="project" value="InterPro"/>
</dbReference>
<dbReference type="SUPFAM" id="SSF55909">
    <property type="entry name" value="Pentein"/>
    <property type="match status" value="1"/>
</dbReference>
<dbReference type="EMBL" id="CP033930">
    <property type="protein sequence ID" value="AZB16397.1"/>
    <property type="molecule type" value="Genomic_DNA"/>
</dbReference>
<dbReference type="InterPro" id="IPR007466">
    <property type="entry name" value="Peptidyl-Arg-deiminase_porph"/>
</dbReference>
<proteinExistence type="predicted"/>
<dbReference type="GO" id="GO:0047632">
    <property type="term" value="F:agmatine deiminase activity"/>
    <property type="evidence" value="ECO:0007669"/>
    <property type="project" value="TreeGrafter"/>
</dbReference>
<dbReference type="PROSITE" id="PS51257">
    <property type="entry name" value="PROKAR_LIPOPROTEIN"/>
    <property type="match status" value="1"/>
</dbReference>
<dbReference type="PANTHER" id="PTHR31377:SF0">
    <property type="entry name" value="AGMATINE DEIMINASE-RELATED"/>
    <property type="match status" value="1"/>
</dbReference>
<feature type="signal peptide" evidence="2">
    <location>
        <begin position="1"/>
        <end position="24"/>
    </location>
</feature>